<keyword evidence="3" id="KW-1185">Reference proteome</keyword>
<protein>
    <submittedName>
        <fullName evidence="2">Uncharacterized protein</fullName>
    </submittedName>
</protein>
<organism evidence="2 3">
    <name type="scientific">Panicum miliaceum</name>
    <name type="common">Proso millet</name>
    <name type="synonym">Broomcorn millet</name>
    <dbReference type="NCBI Taxonomy" id="4540"/>
    <lineage>
        <taxon>Eukaryota</taxon>
        <taxon>Viridiplantae</taxon>
        <taxon>Streptophyta</taxon>
        <taxon>Embryophyta</taxon>
        <taxon>Tracheophyta</taxon>
        <taxon>Spermatophyta</taxon>
        <taxon>Magnoliopsida</taxon>
        <taxon>Liliopsida</taxon>
        <taxon>Poales</taxon>
        <taxon>Poaceae</taxon>
        <taxon>PACMAD clade</taxon>
        <taxon>Panicoideae</taxon>
        <taxon>Panicodae</taxon>
        <taxon>Paniceae</taxon>
        <taxon>Panicinae</taxon>
        <taxon>Panicum</taxon>
        <taxon>Panicum sect. Panicum</taxon>
    </lineage>
</organism>
<gene>
    <name evidence="2" type="ORF">C2845_PM02G03750</name>
</gene>
<feature type="region of interest" description="Disordered" evidence="1">
    <location>
        <begin position="120"/>
        <end position="146"/>
    </location>
</feature>
<name>A0A3L6SCA6_PANMI</name>
<dbReference type="AlphaFoldDB" id="A0A3L6SCA6"/>
<evidence type="ECO:0000256" key="1">
    <source>
        <dbReference type="SAM" id="MobiDB-lite"/>
    </source>
</evidence>
<accession>A0A3L6SCA6</accession>
<dbReference type="Proteomes" id="UP000275267">
    <property type="component" value="Unassembled WGS sequence"/>
</dbReference>
<comment type="caution">
    <text evidence="2">The sequence shown here is derived from an EMBL/GenBank/DDBJ whole genome shotgun (WGS) entry which is preliminary data.</text>
</comment>
<evidence type="ECO:0000313" key="2">
    <source>
        <dbReference type="EMBL" id="RLN17566.1"/>
    </source>
</evidence>
<evidence type="ECO:0000313" key="3">
    <source>
        <dbReference type="Proteomes" id="UP000275267"/>
    </source>
</evidence>
<sequence length="165" mass="17510">MAPSSIPCALAVQVGTHGVDRQRGPPRSPCSGALGRRFTSISLAHPDAPGRPPRSCAALESGDHCSRWLSSKAAQSCRAPNRPCRGRKKRCARGCRRPLGRREDRAASSAVAVLDRPAPRISDAGTMGIGGPVAWPGRRGSRTSGIKLPAACTARRRCRRRAASR</sequence>
<proteinExistence type="predicted"/>
<reference evidence="3" key="1">
    <citation type="journal article" date="2019" name="Nat. Commun.">
        <title>The genome of broomcorn millet.</title>
        <authorList>
            <person name="Zou C."/>
            <person name="Miki D."/>
            <person name="Li D."/>
            <person name="Tang Q."/>
            <person name="Xiao L."/>
            <person name="Rajput S."/>
            <person name="Deng P."/>
            <person name="Jia W."/>
            <person name="Huang R."/>
            <person name="Zhang M."/>
            <person name="Sun Y."/>
            <person name="Hu J."/>
            <person name="Fu X."/>
            <person name="Schnable P.S."/>
            <person name="Li F."/>
            <person name="Zhang H."/>
            <person name="Feng B."/>
            <person name="Zhu X."/>
            <person name="Liu R."/>
            <person name="Schnable J.C."/>
            <person name="Zhu J.-K."/>
            <person name="Zhang H."/>
        </authorList>
    </citation>
    <scope>NUCLEOTIDE SEQUENCE [LARGE SCALE GENOMIC DNA]</scope>
</reference>
<dbReference type="EMBL" id="PQIB02000005">
    <property type="protein sequence ID" value="RLN17566.1"/>
    <property type="molecule type" value="Genomic_DNA"/>
</dbReference>